<feature type="transmembrane region" description="Helical" evidence="1">
    <location>
        <begin position="90"/>
        <end position="114"/>
    </location>
</feature>
<reference evidence="4" key="3">
    <citation type="submission" date="2019-01" db="EMBL/GenBank/DDBJ databases">
        <title>Genome sequence of Desulfonema ishimotonii strain Tokyo 01.</title>
        <authorList>
            <person name="Fukui M."/>
        </authorList>
    </citation>
    <scope>NUCLEOTIDE SEQUENCE [LARGE SCALE GENOMIC DNA]</scope>
    <source>
        <strain evidence="4">Tokyo 01</strain>
    </source>
</reference>
<dbReference type="EMBL" id="BEXT01000001">
    <property type="protein sequence ID" value="GBC62275.1"/>
    <property type="molecule type" value="Genomic_DNA"/>
</dbReference>
<dbReference type="OrthoDB" id="5427033at2"/>
<keyword evidence="4" id="KW-1185">Reference proteome</keyword>
<dbReference type="AlphaFoldDB" id="A0A401FZ84"/>
<protein>
    <submittedName>
        <fullName evidence="2">Uncharacterized protein</fullName>
    </submittedName>
</protein>
<keyword evidence="1" id="KW-0472">Membrane</keyword>
<organism evidence="2 4">
    <name type="scientific">Desulfonema ishimotonii</name>
    <dbReference type="NCBI Taxonomy" id="45657"/>
    <lineage>
        <taxon>Bacteria</taxon>
        <taxon>Pseudomonadati</taxon>
        <taxon>Thermodesulfobacteriota</taxon>
        <taxon>Desulfobacteria</taxon>
        <taxon>Desulfobacterales</taxon>
        <taxon>Desulfococcaceae</taxon>
        <taxon>Desulfonema</taxon>
    </lineage>
</organism>
<accession>A0A401FZ84</accession>
<evidence type="ECO:0000313" key="3">
    <source>
        <dbReference type="EMBL" id="GBC62284.1"/>
    </source>
</evidence>
<gene>
    <name evidence="2" type="ORF">DENIS_3244</name>
    <name evidence="3" type="ORF">DENIS_3253</name>
</gene>
<comment type="caution">
    <text evidence="2">The sequence shown here is derived from an EMBL/GenBank/DDBJ whole genome shotgun (WGS) entry which is preliminary data.</text>
</comment>
<name>A0A401FZ84_9BACT</name>
<proteinExistence type="predicted"/>
<sequence length="308" mass="36506">MLKKAYEFIIRQFQVKNRKDVLLLPLRLAAAYLIVRKIADDIRFFRCAWQTGDYETAVLYMMECALLCLLLFLLWKIMQYFKNKGKLKKAVTVFILFNLFTLLLNQSLSFVYYIDGPYIGRVMDAETGEPIRGAVVAGSWNMIYFESPWTGFGEAFADVHETMTDRFGWFVLPFGRKIWFWPFSVMDTAKIEVFASGYDSYPPSIYKVWDRREAKEWEDKLRKLYPNHRVWNSGTDISADAYGKSLYFTIFITNGYYRYIRLNKARSFKERKEVIRRMGPEGYRCRSARLHKAVREEKQRLESMALTE</sequence>
<feature type="transmembrane region" description="Helical" evidence="1">
    <location>
        <begin position="21"/>
        <end position="39"/>
    </location>
</feature>
<evidence type="ECO:0000313" key="4">
    <source>
        <dbReference type="Proteomes" id="UP000288096"/>
    </source>
</evidence>
<feature type="transmembrane region" description="Helical" evidence="1">
    <location>
        <begin position="59"/>
        <end position="78"/>
    </location>
</feature>
<dbReference type="RefSeq" id="WP_124329462.1">
    <property type="nucleotide sequence ID" value="NZ_BEXT01000001.1"/>
</dbReference>
<keyword evidence="1" id="KW-1133">Transmembrane helix</keyword>
<dbReference type="Proteomes" id="UP000288096">
    <property type="component" value="Unassembled WGS sequence"/>
</dbReference>
<keyword evidence="1" id="KW-0812">Transmembrane</keyword>
<reference evidence="2" key="2">
    <citation type="journal article" date="2019" name="Front. Microbiol.">
        <title>Genomic Characteristics of Desulfonema ishimotonii Tokyo 01T Implying Horizontal Gene Transfer Among Phylogenetically Dispersed Filamentous Gliding Bacteria.</title>
        <authorList>
            <person name="Watanabe M."/>
            <person name="Kojima H."/>
            <person name="Umezawa K."/>
            <person name="Fukui M."/>
        </authorList>
    </citation>
    <scope>NUCLEOTIDE SEQUENCE</scope>
    <source>
        <strain evidence="2">Tokyo 01</strain>
    </source>
</reference>
<evidence type="ECO:0000256" key="1">
    <source>
        <dbReference type="SAM" id="Phobius"/>
    </source>
</evidence>
<reference evidence="4" key="1">
    <citation type="submission" date="2017-11" db="EMBL/GenBank/DDBJ databases">
        <authorList>
            <person name="Watanabe M."/>
            <person name="Kojima H."/>
        </authorList>
    </citation>
    <scope>NUCLEOTIDE SEQUENCE [LARGE SCALE GENOMIC DNA]</scope>
    <source>
        <strain evidence="4">Tokyo 01</strain>
    </source>
</reference>
<evidence type="ECO:0000313" key="2">
    <source>
        <dbReference type="EMBL" id="GBC62275.1"/>
    </source>
</evidence>
<dbReference type="EMBL" id="BEXT01000001">
    <property type="protein sequence ID" value="GBC62284.1"/>
    <property type="molecule type" value="Genomic_DNA"/>
</dbReference>